<dbReference type="Pfam" id="PF14770">
    <property type="entry name" value="TMEM18"/>
    <property type="match status" value="1"/>
</dbReference>
<name>A0AAV7RBT6_PLEWA</name>
<keyword evidence="1" id="KW-1133">Transmembrane helix</keyword>
<keyword evidence="1" id="KW-0812">Transmembrane</keyword>
<proteinExistence type="predicted"/>
<evidence type="ECO:0000256" key="1">
    <source>
        <dbReference type="SAM" id="Phobius"/>
    </source>
</evidence>
<reference evidence="2" key="1">
    <citation type="journal article" date="2022" name="bioRxiv">
        <title>Sequencing and chromosome-scale assembly of the giantPleurodeles waltlgenome.</title>
        <authorList>
            <person name="Brown T."/>
            <person name="Elewa A."/>
            <person name="Iarovenko S."/>
            <person name="Subramanian E."/>
            <person name="Araus A.J."/>
            <person name="Petzold A."/>
            <person name="Susuki M."/>
            <person name="Suzuki K.-i.T."/>
            <person name="Hayashi T."/>
            <person name="Toyoda A."/>
            <person name="Oliveira C."/>
            <person name="Osipova E."/>
            <person name="Leigh N.D."/>
            <person name="Simon A."/>
            <person name="Yun M.H."/>
        </authorList>
    </citation>
    <scope>NUCLEOTIDE SEQUENCE</scope>
    <source>
        <strain evidence="2">20211129_DDA</strain>
        <tissue evidence="2">Liver</tissue>
    </source>
</reference>
<sequence>MAEEGLLSAFSQGPIDWSEPWLIGLVVFHLFCMLITCISFKFYKLQIGHFLSMVALVYSAEYINEYAAMNWR</sequence>
<gene>
    <name evidence="2" type="ORF">NDU88_002944</name>
</gene>
<organism evidence="2 3">
    <name type="scientific">Pleurodeles waltl</name>
    <name type="common">Iberian ribbed newt</name>
    <dbReference type="NCBI Taxonomy" id="8319"/>
    <lineage>
        <taxon>Eukaryota</taxon>
        <taxon>Metazoa</taxon>
        <taxon>Chordata</taxon>
        <taxon>Craniata</taxon>
        <taxon>Vertebrata</taxon>
        <taxon>Euteleostomi</taxon>
        <taxon>Amphibia</taxon>
        <taxon>Batrachia</taxon>
        <taxon>Caudata</taxon>
        <taxon>Salamandroidea</taxon>
        <taxon>Salamandridae</taxon>
        <taxon>Pleurodelinae</taxon>
        <taxon>Pleurodeles</taxon>
    </lineage>
</organism>
<keyword evidence="1" id="KW-0472">Membrane</keyword>
<accession>A0AAV7RBT6</accession>
<feature type="transmembrane region" description="Helical" evidence="1">
    <location>
        <begin position="20"/>
        <end position="43"/>
    </location>
</feature>
<dbReference type="Proteomes" id="UP001066276">
    <property type="component" value="Chromosome 5"/>
</dbReference>
<evidence type="ECO:0000313" key="3">
    <source>
        <dbReference type="Proteomes" id="UP001066276"/>
    </source>
</evidence>
<protein>
    <recommendedName>
        <fullName evidence="4">Transmembrane protein 18</fullName>
    </recommendedName>
</protein>
<evidence type="ECO:0000313" key="2">
    <source>
        <dbReference type="EMBL" id="KAJ1150147.1"/>
    </source>
</evidence>
<comment type="caution">
    <text evidence="2">The sequence shown here is derived from an EMBL/GenBank/DDBJ whole genome shotgun (WGS) entry which is preliminary data.</text>
</comment>
<evidence type="ECO:0008006" key="4">
    <source>
        <dbReference type="Google" id="ProtNLM"/>
    </source>
</evidence>
<dbReference type="AlphaFoldDB" id="A0AAV7RBT6"/>
<dbReference type="EMBL" id="JANPWB010000009">
    <property type="protein sequence ID" value="KAJ1150147.1"/>
    <property type="molecule type" value="Genomic_DNA"/>
</dbReference>
<keyword evidence="3" id="KW-1185">Reference proteome</keyword>
<dbReference type="InterPro" id="IPR026721">
    <property type="entry name" value="TMEM18"/>
</dbReference>